<keyword evidence="3 7" id="KW-0560">Oxidoreductase</keyword>
<evidence type="ECO:0000256" key="1">
    <source>
        <dbReference type="ARBA" id="ARBA00005176"/>
    </source>
</evidence>
<dbReference type="InterPro" id="IPR010102">
    <property type="entry name" value="Succ_semiAld_DH"/>
</dbReference>
<dbReference type="FunFam" id="3.40.309.10:FF:000004">
    <property type="entry name" value="Succinate-semialdehyde dehydrogenase I"/>
    <property type="match status" value="1"/>
</dbReference>
<dbReference type="AlphaFoldDB" id="A0A507DU80"/>
<feature type="domain" description="Aldehyde dehydrogenase" evidence="9">
    <location>
        <begin position="44"/>
        <end position="488"/>
    </location>
</feature>
<dbReference type="FunFam" id="3.40.605.10:FF:000005">
    <property type="entry name" value="Succinate-semialdehyde dehydrogenase I"/>
    <property type="match status" value="1"/>
</dbReference>
<comment type="catalytic activity">
    <reaction evidence="4 8">
        <text>succinate semialdehyde + NADP(+) + H2O = succinate + NADPH + 2 H(+)</text>
        <dbReference type="Rhea" id="RHEA:13213"/>
        <dbReference type="ChEBI" id="CHEBI:15377"/>
        <dbReference type="ChEBI" id="CHEBI:15378"/>
        <dbReference type="ChEBI" id="CHEBI:30031"/>
        <dbReference type="ChEBI" id="CHEBI:57706"/>
        <dbReference type="ChEBI" id="CHEBI:57783"/>
        <dbReference type="ChEBI" id="CHEBI:58349"/>
        <dbReference type="EC" id="1.2.1.16"/>
    </reaction>
</comment>
<reference evidence="10 11" key="1">
    <citation type="journal article" date="2019" name="Sci. Rep.">
        <title>Comparative genomics of chytrid fungi reveal insights into the obligate biotrophic and pathogenic lifestyle of Synchytrium endobioticum.</title>
        <authorList>
            <person name="van de Vossenberg B.T.L.H."/>
            <person name="Warris S."/>
            <person name="Nguyen H.D.T."/>
            <person name="van Gent-Pelzer M.P.E."/>
            <person name="Joly D.L."/>
            <person name="van de Geest H.C."/>
            <person name="Bonants P.J.M."/>
            <person name="Smith D.S."/>
            <person name="Levesque C.A."/>
            <person name="van der Lee T.A.J."/>
        </authorList>
    </citation>
    <scope>NUCLEOTIDE SEQUENCE [LARGE SCALE GENOMIC DNA]</scope>
    <source>
        <strain evidence="10 11">CBS 809.83</strain>
    </source>
</reference>
<evidence type="ECO:0000256" key="4">
    <source>
        <dbReference type="ARBA" id="ARBA00050387"/>
    </source>
</evidence>
<dbReference type="NCBIfam" id="TIGR01780">
    <property type="entry name" value="SSADH"/>
    <property type="match status" value="1"/>
</dbReference>
<comment type="pathway">
    <text evidence="1 8">Amino-acid degradation; 4-aminobutanoate degradation.</text>
</comment>
<dbReference type="STRING" id="109895.A0A507DU80"/>
<dbReference type="InterPro" id="IPR016161">
    <property type="entry name" value="Ald_DH/histidinol_DH"/>
</dbReference>
<gene>
    <name evidence="10" type="ORF">PhCBS80983_g05601</name>
</gene>
<dbReference type="CDD" id="cd07103">
    <property type="entry name" value="ALDH_F5_SSADH_GabD"/>
    <property type="match status" value="1"/>
</dbReference>
<evidence type="ECO:0000313" key="11">
    <source>
        <dbReference type="Proteomes" id="UP000318582"/>
    </source>
</evidence>
<evidence type="ECO:0000313" key="10">
    <source>
        <dbReference type="EMBL" id="TPX55106.1"/>
    </source>
</evidence>
<evidence type="ECO:0000256" key="7">
    <source>
        <dbReference type="RuleBase" id="RU003345"/>
    </source>
</evidence>
<dbReference type="Gene3D" id="3.40.605.10">
    <property type="entry name" value="Aldehyde Dehydrogenase, Chain A, domain 1"/>
    <property type="match status" value="1"/>
</dbReference>
<evidence type="ECO:0000259" key="9">
    <source>
        <dbReference type="Pfam" id="PF00171"/>
    </source>
</evidence>
<dbReference type="SUPFAM" id="SSF53720">
    <property type="entry name" value="ALDH-like"/>
    <property type="match status" value="1"/>
</dbReference>
<dbReference type="PANTHER" id="PTHR43353:SF5">
    <property type="entry name" value="SUCCINATE-SEMIALDEHYDE DEHYDROGENASE, MITOCHONDRIAL"/>
    <property type="match status" value="1"/>
</dbReference>
<evidence type="ECO:0000256" key="2">
    <source>
        <dbReference type="ARBA" id="ARBA00009986"/>
    </source>
</evidence>
<organism evidence="10 11">
    <name type="scientific">Powellomyces hirtus</name>
    <dbReference type="NCBI Taxonomy" id="109895"/>
    <lineage>
        <taxon>Eukaryota</taxon>
        <taxon>Fungi</taxon>
        <taxon>Fungi incertae sedis</taxon>
        <taxon>Chytridiomycota</taxon>
        <taxon>Chytridiomycota incertae sedis</taxon>
        <taxon>Chytridiomycetes</taxon>
        <taxon>Spizellomycetales</taxon>
        <taxon>Powellomycetaceae</taxon>
        <taxon>Powellomyces</taxon>
    </lineage>
</organism>
<dbReference type="GO" id="GO:0004777">
    <property type="term" value="F:succinate-semialdehyde dehydrogenase (NAD+) activity"/>
    <property type="evidence" value="ECO:0007669"/>
    <property type="project" value="UniProtKB-UniRule"/>
</dbReference>
<dbReference type="PROSITE" id="PS00687">
    <property type="entry name" value="ALDEHYDE_DEHYDR_GLU"/>
    <property type="match status" value="1"/>
</dbReference>
<comment type="catalytic activity">
    <reaction evidence="5 8">
        <text>succinate semialdehyde + NAD(+) + H2O = succinate + NADH + 2 H(+)</text>
        <dbReference type="Rhea" id="RHEA:13217"/>
        <dbReference type="ChEBI" id="CHEBI:15377"/>
        <dbReference type="ChEBI" id="CHEBI:15378"/>
        <dbReference type="ChEBI" id="CHEBI:30031"/>
        <dbReference type="ChEBI" id="CHEBI:57540"/>
        <dbReference type="ChEBI" id="CHEBI:57706"/>
        <dbReference type="ChEBI" id="CHEBI:57945"/>
        <dbReference type="EC" id="1.2.1.16"/>
    </reaction>
</comment>
<evidence type="ECO:0000256" key="6">
    <source>
        <dbReference type="PROSITE-ProRule" id="PRU10007"/>
    </source>
</evidence>
<keyword evidence="11" id="KW-1185">Reference proteome</keyword>
<dbReference type="PROSITE" id="PS00070">
    <property type="entry name" value="ALDEHYDE_DEHYDR_CYS"/>
    <property type="match status" value="1"/>
</dbReference>
<dbReference type="EC" id="1.2.1.16" evidence="8"/>
<name>A0A507DU80_9FUNG</name>
<protein>
    <recommendedName>
        <fullName evidence="8">Succinate-semialdehyde dehydrogenase</fullName>
        <ecNumber evidence="8">1.2.1.16</ecNumber>
    </recommendedName>
</protein>
<feature type="active site" evidence="6">
    <location>
        <position position="283"/>
    </location>
</feature>
<dbReference type="InterPro" id="IPR016162">
    <property type="entry name" value="Ald_DH_N"/>
</dbReference>
<dbReference type="InterPro" id="IPR029510">
    <property type="entry name" value="Ald_DH_CS_GLU"/>
</dbReference>
<dbReference type="InterPro" id="IPR015590">
    <property type="entry name" value="Aldehyde_DH_dom"/>
</dbReference>
<dbReference type="PANTHER" id="PTHR43353">
    <property type="entry name" value="SUCCINATE-SEMIALDEHYDE DEHYDROGENASE, MITOCHONDRIAL"/>
    <property type="match status" value="1"/>
</dbReference>
<accession>A0A507DU80</accession>
<evidence type="ECO:0000256" key="3">
    <source>
        <dbReference type="ARBA" id="ARBA00023002"/>
    </source>
</evidence>
<comment type="similarity">
    <text evidence="2 7">Belongs to the aldehyde dehydrogenase family.</text>
</comment>
<dbReference type="InterPro" id="IPR050740">
    <property type="entry name" value="Aldehyde_DH_Superfamily"/>
</dbReference>
<dbReference type="InterPro" id="IPR016163">
    <property type="entry name" value="Ald_DH_C"/>
</dbReference>
<sequence length="489" mass="52215">MLLARRCTAHMSRPLSASRILTRNLTGLKRNDLVKNSAYVGGKWIGAAEGATYDVVDPAHLKPVGKVPDMTTTDIKAAISAAHKAQISWKAKTGRERATVLHKWYQLCMEHQEDLAKIMTIECGKPLAEARGEVAYGSSFIRWFAEEAPRIYGDVIPQNAAGRRLMTIKQPVGVVAAITPWNFPNAMITRKAAPAIAAGCAIIVKPSPETPLSALAIAHLAEEAGLPAGVLNIVTASKDNAIAIGTEMTSNPLVRKITFTGSTAVGKTLTAQAAGTMKKVSMELGGNAPFIVFDDANVDAAVEGCIASKFRNTGQTCVCANRIYVQAGVYDEFSKKLATRLRKMNVGHGLETGNEFGPLITLAGFRKVAKHVDDAVAKGAKVLVGGKPHRLGGHFYEPTVLTDVTKDMLMTQEETFGPLAGLIKFKTENEVIEAANDTPFGLAGYFYSSDIARIYRVSEALEVGMVGINEGIISTDCAPFGGIKESGLV</sequence>
<dbReference type="EMBL" id="QEAQ01000128">
    <property type="protein sequence ID" value="TPX55106.1"/>
    <property type="molecule type" value="Genomic_DNA"/>
</dbReference>
<evidence type="ECO:0000256" key="8">
    <source>
        <dbReference type="RuleBase" id="RU365091"/>
    </source>
</evidence>
<dbReference type="Pfam" id="PF00171">
    <property type="entry name" value="Aldedh"/>
    <property type="match status" value="1"/>
</dbReference>
<dbReference type="UniPathway" id="UPA00733"/>
<dbReference type="GO" id="GO:0009450">
    <property type="term" value="P:gamma-aminobutyric acid catabolic process"/>
    <property type="evidence" value="ECO:0007669"/>
    <property type="project" value="UniProtKB-UniPathway"/>
</dbReference>
<dbReference type="Proteomes" id="UP000318582">
    <property type="component" value="Unassembled WGS sequence"/>
</dbReference>
<dbReference type="InterPro" id="IPR016160">
    <property type="entry name" value="Ald_DH_CS_CYS"/>
</dbReference>
<dbReference type="Gene3D" id="3.40.309.10">
    <property type="entry name" value="Aldehyde Dehydrogenase, Chain A, domain 2"/>
    <property type="match status" value="1"/>
</dbReference>
<proteinExistence type="inferred from homology"/>
<dbReference type="GO" id="GO:0036243">
    <property type="term" value="F:succinate-semialdehyde dehydrogenase (NADP+) activity"/>
    <property type="evidence" value="ECO:0007669"/>
    <property type="project" value="RHEA"/>
</dbReference>
<comment type="caution">
    <text evidence="10">The sequence shown here is derived from an EMBL/GenBank/DDBJ whole genome shotgun (WGS) entry which is preliminary data.</text>
</comment>
<evidence type="ECO:0000256" key="5">
    <source>
        <dbReference type="ARBA" id="ARBA00052698"/>
    </source>
</evidence>